<protein>
    <submittedName>
        <fullName evidence="2">Restriction endonuclease</fullName>
    </submittedName>
</protein>
<reference evidence="3" key="1">
    <citation type="submission" date="2017-04" db="EMBL/GenBank/DDBJ databases">
        <authorList>
            <person name="Varghese N."/>
            <person name="Submissions S."/>
        </authorList>
    </citation>
    <scope>NUCLEOTIDE SEQUENCE [LARGE SCALE GENOMIC DNA]</scope>
    <source>
        <strain evidence="3">DSM 9293</strain>
    </source>
</reference>
<evidence type="ECO:0000259" key="1">
    <source>
        <dbReference type="Pfam" id="PF04471"/>
    </source>
</evidence>
<organism evidence="2 3">
    <name type="scientific">Sulfobacillus thermosulfidooxidans (strain DSM 9293 / VKM B-1269 / AT-1)</name>
    <dbReference type="NCBI Taxonomy" id="929705"/>
    <lineage>
        <taxon>Bacteria</taxon>
        <taxon>Bacillati</taxon>
        <taxon>Bacillota</taxon>
        <taxon>Clostridia</taxon>
        <taxon>Eubacteriales</taxon>
        <taxon>Clostridiales Family XVII. Incertae Sedis</taxon>
        <taxon>Sulfobacillus</taxon>
    </lineage>
</organism>
<evidence type="ECO:0000313" key="3">
    <source>
        <dbReference type="Proteomes" id="UP000192660"/>
    </source>
</evidence>
<dbReference type="GO" id="GO:0009307">
    <property type="term" value="P:DNA restriction-modification system"/>
    <property type="evidence" value="ECO:0007669"/>
    <property type="project" value="InterPro"/>
</dbReference>
<dbReference type="EMBL" id="FWWY01000001">
    <property type="protein sequence ID" value="SMC02206.1"/>
    <property type="molecule type" value="Genomic_DNA"/>
</dbReference>
<keyword evidence="2" id="KW-0378">Hydrolase</keyword>
<sequence length="250" mass="28836">MKTLKRRVSAGERREGAKSLSWPKETVMTRRLVKNLGYFEEMQRLRRQLLDQYWPKIEPVVTRLLEKQRTPLTQVQIEAVSALIAETFHLAKVDRIYLDMLIKRLEARVLGYGPASESPEDTGRYITISDCEFMTPLQFCRVIRHLFAKFGYQGACEGETWLELHHFSGGSQRILAYLEVKNRIVHEADITQLLSLKKQKAMERALFITVGSYDSESWDLATQQGIELWDGHQLAALLDRVRLPAGAMLD</sequence>
<name>A0A1W1W7E5_SULTA</name>
<dbReference type="OrthoDB" id="2083518at2"/>
<accession>A0A1W1W7E5</accession>
<dbReference type="Proteomes" id="UP000192660">
    <property type="component" value="Unassembled WGS sequence"/>
</dbReference>
<proteinExistence type="predicted"/>
<dbReference type="GO" id="GO:0003677">
    <property type="term" value="F:DNA binding"/>
    <property type="evidence" value="ECO:0007669"/>
    <property type="project" value="InterPro"/>
</dbReference>
<dbReference type="InterPro" id="IPR007560">
    <property type="entry name" value="Restrct_endonuc_IV_Mrr"/>
</dbReference>
<dbReference type="AlphaFoldDB" id="A0A1W1W7E5"/>
<dbReference type="Pfam" id="PF04471">
    <property type="entry name" value="Mrr_cat"/>
    <property type="match status" value="1"/>
</dbReference>
<dbReference type="GO" id="GO:0004519">
    <property type="term" value="F:endonuclease activity"/>
    <property type="evidence" value="ECO:0007669"/>
    <property type="project" value="UniProtKB-KW"/>
</dbReference>
<keyword evidence="3" id="KW-1185">Reference proteome</keyword>
<keyword evidence="2" id="KW-0255">Endonuclease</keyword>
<gene>
    <name evidence="2" type="ORF">SAMN00768000_0424</name>
</gene>
<keyword evidence="2" id="KW-0540">Nuclease</keyword>
<evidence type="ECO:0000313" key="2">
    <source>
        <dbReference type="EMBL" id="SMC02206.1"/>
    </source>
</evidence>
<feature type="domain" description="Restriction endonuclease type IV Mrr" evidence="1">
    <location>
        <begin position="134"/>
        <end position="238"/>
    </location>
</feature>